<reference evidence="12" key="2">
    <citation type="submission" date="2022-06" db="UniProtKB">
        <authorList>
            <consortium name="EnsemblMetazoa"/>
        </authorList>
    </citation>
    <scope>IDENTIFICATION</scope>
</reference>
<evidence type="ECO:0000256" key="6">
    <source>
        <dbReference type="ARBA" id="ARBA00022490"/>
    </source>
</evidence>
<reference evidence="13" key="1">
    <citation type="submission" date="2013-10" db="EMBL/GenBank/DDBJ databases">
        <title>Genome sequencing of Onchocerca volvulus.</title>
        <authorList>
            <person name="Cotton J."/>
            <person name="Tsai J."/>
            <person name="Stanley E."/>
            <person name="Tracey A."/>
            <person name="Holroyd N."/>
            <person name="Lustigman S."/>
            <person name="Berriman M."/>
        </authorList>
    </citation>
    <scope>NUCLEOTIDE SEQUENCE</scope>
</reference>
<evidence type="ECO:0000256" key="9">
    <source>
        <dbReference type="ARBA" id="ARBA00023067"/>
    </source>
</evidence>
<dbReference type="EnsemblMetazoa" id="OVOC1227.1">
    <property type="protein sequence ID" value="OVOC1227.1"/>
    <property type="gene ID" value="WBGene00238036"/>
</dbReference>
<evidence type="ECO:0000256" key="5">
    <source>
        <dbReference type="ARBA" id="ARBA00022454"/>
    </source>
</evidence>
<feature type="compositionally biased region" description="Acidic residues" evidence="11">
    <location>
        <begin position="172"/>
        <end position="182"/>
    </location>
</feature>
<dbReference type="Proteomes" id="UP000024404">
    <property type="component" value="Unassembled WGS sequence"/>
</dbReference>
<protein>
    <recommendedName>
        <fullName evidence="4">Condensin complex subunit 2</fullName>
    </recommendedName>
</protein>
<dbReference type="PANTHER" id="PTHR13108:SF9">
    <property type="entry name" value="CONDENSIN COMPLEX SUBUNIT 2"/>
    <property type="match status" value="1"/>
</dbReference>
<dbReference type="InterPro" id="IPR022816">
    <property type="entry name" value="Condensin_barren_su2"/>
</dbReference>
<accession>A0A8R1TMF4</accession>
<evidence type="ECO:0000256" key="1">
    <source>
        <dbReference type="ARBA" id="ARBA00004286"/>
    </source>
</evidence>
<feature type="compositionally biased region" description="Basic and acidic residues" evidence="11">
    <location>
        <begin position="154"/>
        <end position="171"/>
    </location>
</feature>
<organism evidence="12 13">
    <name type="scientific">Onchocerca volvulus</name>
    <dbReference type="NCBI Taxonomy" id="6282"/>
    <lineage>
        <taxon>Eukaryota</taxon>
        <taxon>Metazoa</taxon>
        <taxon>Ecdysozoa</taxon>
        <taxon>Nematoda</taxon>
        <taxon>Chromadorea</taxon>
        <taxon>Rhabditida</taxon>
        <taxon>Spirurina</taxon>
        <taxon>Spiruromorpha</taxon>
        <taxon>Filarioidea</taxon>
        <taxon>Onchocercidae</taxon>
        <taxon>Onchocerca</taxon>
    </lineage>
</organism>
<evidence type="ECO:0000256" key="8">
    <source>
        <dbReference type="ARBA" id="ARBA00022776"/>
    </source>
</evidence>
<feature type="region of interest" description="Disordered" evidence="11">
    <location>
        <begin position="639"/>
        <end position="675"/>
    </location>
</feature>
<evidence type="ECO:0000313" key="13">
    <source>
        <dbReference type="Proteomes" id="UP000024404"/>
    </source>
</evidence>
<evidence type="ECO:0000256" key="4">
    <source>
        <dbReference type="ARBA" id="ARBA00016065"/>
    </source>
</evidence>
<feature type="compositionally biased region" description="Acidic residues" evidence="11">
    <location>
        <begin position="204"/>
        <end position="216"/>
    </location>
</feature>
<keyword evidence="5" id="KW-0158">Chromosome</keyword>
<evidence type="ECO:0000256" key="2">
    <source>
        <dbReference type="ARBA" id="ARBA00004496"/>
    </source>
</evidence>
<dbReference type="GO" id="GO:0000796">
    <property type="term" value="C:condensin complex"/>
    <property type="evidence" value="ECO:0007669"/>
    <property type="project" value="InterPro"/>
</dbReference>
<comment type="subcellular location">
    <subcellularLocation>
        <location evidence="1">Chromosome</location>
    </subcellularLocation>
    <subcellularLocation>
        <location evidence="2">Cytoplasm</location>
    </subcellularLocation>
</comment>
<dbReference type="GO" id="GO:0003682">
    <property type="term" value="F:chromatin binding"/>
    <property type="evidence" value="ECO:0007669"/>
    <property type="project" value="TreeGrafter"/>
</dbReference>
<sequence length="1177" mass="132877">MIITETMPRRRVKCNDDDDDLDSEVDRTFDALEKDHIINRRNSRRVSAVLRTQKDEDEEREKILMDMNARSTEKENPAKNERLLEAMKIAVTKAKQLAARAFQEDLIDRLPSVVEKEPLYQAGSLLDASARIYSFRVDATHSEAYDVRSKLGEKYHSDSNKNDKKNTSLDRDGDDDGEEMNSDNEGSNDKTEDKNKSKKKGEMDEGNSDSDIDLEDDPAKKDDVYDADDLPIYIDDSSSGTDDEQTALEASEIVKKFTNKYDKSHENCIKRRAKVPMVMYDPSELNDTETGAEFCSHLYSKATHNFDEGSSSGLLMQNAVTSKCGRRYMLHNNCRCIHDPWNEKIEGENLHEIWSSIEDAEKLGPSNVAGVLGNLHDDGCISLSQNTSTSQETTVFMDSMASTSSLESFRKSVEAVLEETVLESGSKELFRWRRQLQKKLGMNSGQFIALLAHSLRDVDPFVRRSFIREVVIPAKKSYINRIADTKSGLTYAPIADELEPFEESMCWKVCKMRWDEMSNEARAKTLKSLSGEHPTFNYFFARSAEHLSAEGGNVLGNLPVFRSIMEIEIPRDTIKMAGDDQKALAGVLDTFRIGRGESLFKKKGDDFGRKIAQIPIVTPIRRPEVQAAWEREGTISKEQSRLVVPSESLNGRSRVPSRMDDIESETDGSGFNTTFDSDADMNAEIPSSHMSDFHSVGDDARSLASKQTELSGKPESVRMKGNIGIERTDAASAYGDLHFVDEKRVAIMAYSIVNDETHWKKRILDKGVSKKEIIGAKGKPPMKLDKIERKKVRKEEEKEAFEIGDFDNMPLAVIRDRQRQAKRPTLLIKREDEVLKIHRTRIAAGLFYKPEQFCRLAHGEWESVRFNRAMSVPADVKDECLSRMLRQSIGDDLDPEKAIKEHMSYFNGYFDDLCLEQRSLSVPCAVEACDGHNDNDLFSEIATQNNDDENDNASMQAYDVVTLNATESFYSEVDSGAEEAEIFGVKYSVRQRRINAPDVKKAIGTILSNAELDADSLNAELSAARQQGFSFVDGLNDLSIVSEDSWQDSFILNGNHIELNTKEEQLQLKNGEEMNDDSTCEPRHDEIAVKDFRLAGRHTFSSVLAQLPLYLAGRTADDLNPVNAFSVLLHLCNENNLELLQRRDDHGLIMPTEMGDFTIIPARQNRVNRKRTASECQ</sequence>
<proteinExistence type="inferred from homology"/>
<evidence type="ECO:0000256" key="10">
    <source>
        <dbReference type="ARBA" id="ARBA00023306"/>
    </source>
</evidence>
<evidence type="ECO:0000313" key="12">
    <source>
        <dbReference type="EnsemblMetazoa" id="OVOC1227.1"/>
    </source>
</evidence>
<keyword evidence="13" id="KW-1185">Reference proteome</keyword>
<dbReference type="PANTHER" id="PTHR13108">
    <property type="entry name" value="CONDENSIN COMPLEX SUBUNIT 2"/>
    <property type="match status" value="1"/>
</dbReference>
<keyword evidence="7" id="KW-0132">Cell division</keyword>
<dbReference type="EMBL" id="CMVM020000033">
    <property type="status" value="NOT_ANNOTATED_CDS"/>
    <property type="molecule type" value="Genomic_DNA"/>
</dbReference>
<keyword evidence="10" id="KW-0131">Cell cycle</keyword>
<keyword evidence="8" id="KW-0498">Mitosis</keyword>
<evidence type="ECO:0000256" key="3">
    <source>
        <dbReference type="ARBA" id="ARBA00009471"/>
    </source>
</evidence>
<dbReference type="GO" id="GO:0051301">
    <property type="term" value="P:cell division"/>
    <property type="evidence" value="ECO:0007669"/>
    <property type="project" value="UniProtKB-KW"/>
</dbReference>
<dbReference type="OMA" id="EMGDFTI"/>
<evidence type="ECO:0000256" key="7">
    <source>
        <dbReference type="ARBA" id="ARBA00022618"/>
    </source>
</evidence>
<keyword evidence="6" id="KW-0963">Cytoplasm</keyword>
<dbReference type="GO" id="GO:0005737">
    <property type="term" value="C:cytoplasm"/>
    <property type="evidence" value="ECO:0007669"/>
    <property type="project" value="UniProtKB-SubCell"/>
</dbReference>
<keyword evidence="9" id="KW-0226">DNA condensation</keyword>
<evidence type="ECO:0000256" key="11">
    <source>
        <dbReference type="SAM" id="MobiDB-lite"/>
    </source>
</evidence>
<dbReference type="AlphaFoldDB" id="A0A8R1TMF4"/>
<comment type="similarity">
    <text evidence="3">Belongs to the CND2 (condensin subunit 2) family.</text>
</comment>
<feature type="region of interest" description="Disordered" evidence="11">
    <location>
        <begin position="154"/>
        <end position="244"/>
    </location>
</feature>
<dbReference type="GO" id="GO:0007076">
    <property type="term" value="P:mitotic chromosome condensation"/>
    <property type="evidence" value="ECO:0007669"/>
    <property type="project" value="InterPro"/>
</dbReference>
<feature type="compositionally biased region" description="Basic and acidic residues" evidence="11">
    <location>
        <begin position="187"/>
        <end position="203"/>
    </location>
</feature>
<name>A0A8R1TMF4_ONCVO</name>